<dbReference type="AlphaFoldDB" id="A0A9K3GV98"/>
<accession>A0A9K3GV98</accession>
<gene>
    <name evidence="3" type="ORF">HanXRQr2_Chr17g0822441</name>
</gene>
<dbReference type="Pfam" id="PF03478">
    <property type="entry name" value="Beta-prop_KIB1-4"/>
    <property type="match status" value="1"/>
</dbReference>
<name>A0A9K3GV98_HELAN</name>
<dbReference type="InterPro" id="IPR050942">
    <property type="entry name" value="F-box_BR-signaling"/>
</dbReference>
<protein>
    <submittedName>
        <fullName evidence="3">F-box domain-containing protein</fullName>
    </submittedName>
</protein>
<organism evidence="3 4">
    <name type="scientific">Helianthus annuus</name>
    <name type="common">Common sunflower</name>
    <dbReference type="NCBI Taxonomy" id="4232"/>
    <lineage>
        <taxon>Eukaryota</taxon>
        <taxon>Viridiplantae</taxon>
        <taxon>Streptophyta</taxon>
        <taxon>Embryophyta</taxon>
        <taxon>Tracheophyta</taxon>
        <taxon>Spermatophyta</taxon>
        <taxon>Magnoliopsida</taxon>
        <taxon>eudicotyledons</taxon>
        <taxon>Gunneridae</taxon>
        <taxon>Pentapetalae</taxon>
        <taxon>asterids</taxon>
        <taxon>campanulids</taxon>
        <taxon>Asterales</taxon>
        <taxon>Asteraceae</taxon>
        <taxon>Asteroideae</taxon>
        <taxon>Heliantheae alliance</taxon>
        <taxon>Heliantheae</taxon>
        <taxon>Helianthus</taxon>
    </lineage>
</organism>
<feature type="domain" description="KIB1-4 beta-propeller" evidence="2">
    <location>
        <begin position="90"/>
        <end position="197"/>
    </location>
</feature>
<dbReference type="Pfam" id="PF00646">
    <property type="entry name" value="F-box"/>
    <property type="match status" value="1"/>
</dbReference>
<evidence type="ECO:0000313" key="4">
    <source>
        <dbReference type="Proteomes" id="UP000215914"/>
    </source>
</evidence>
<dbReference type="InterPro" id="IPR005174">
    <property type="entry name" value="KIB1-4_b-propeller"/>
</dbReference>
<dbReference type="PANTHER" id="PTHR44259">
    <property type="entry name" value="OS07G0183000 PROTEIN-RELATED"/>
    <property type="match status" value="1"/>
</dbReference>
<dbReference type="EMBL" id="MNCJ02000332">
    <property type="protein sequence ID" value="KAF5757077.1"/>
    <property type="molecule type" value="Genomic_DNA"/>
</dbReference>
<evidence type="ECO:0000313" key="3">
    <source>
        <dbReference type="EMBL" id="KAF5757077.1"/>
    </source>
</evidence>
<reference evidence="3" key="1">
    <citation type="journal article" date="2017" name="Nature">
        <title>The sunflower genome provides insights into oil metabolism, flowering and Asterid evolution.</title>
        <authorList>
            <person name="Badouin H."/>
            <person name="Gouzy J."/>
            <person name="Grassa C.J."/>
            <person name="Murat F."/>
            <person name="Staton S.E."/>
            <person name="Cottret L."/>
            <person name="Lelandais-Briere C."/>
            <person name="Owens G.L."/>
            <person name="Carrere S."/>
            <person name="Mayjonade B."/>
            <person name="Legrand L."/>
            <person name="Gill N."/>
            <person name="Kane N.C."/>
            <person name="Bowers J.E."/>
            <person name="Hubner S."/>
            <person name="Bellec A."/>
            <person name="Berard A."/>
            <person name="Berges H."/>
            <person name="Blanchet N."/>
            <person name="Boniface M.C."/>
            <person name="Brunel D."/>
            <person name="Catrice O."/>
            <person name="Chaidir N."/>
            <person name="Claudel C."/>
            <person name="Donnadieu C."/>
            <person name="Faraut T."/>
            <person name="Fievet G."/>
            <person name="Helmstetter N."/>
            <person name="King M."/>
            <person name="Knapp S.J."/>
            <person name="Lai Z."/>
            <person name="Le Paslier M.C."/>
            <person name="Lippi Y."/>
            <person name="Lorenzon L."/>
            <person name="Mandel J.R."/>
            <person name="Marage G."/>
            <person name="Marchand G."/>
            <person name="Marquand E."/>
            <person name="Bret-Mestries E."/>
            <person name="Morien E."/>
            <person name="Nambeesan S."/>
            <person name="Nguyen T."/>
            <person name="Pegot-Espagnet P."/>
            <person name="Pouilly N."/>
            <person name="Raftis F."/>
            <person name="Sallet E."/>
            <person name="Schiex T."/>
            <person name="Thomas J."/>
            <person name="Vandecasteele C."/>
            <person name="Vares D."/>
            <person name="Vear F."/>
            <person name="Vautrin S."/>
            <person name="Crespi M."/>
            <person name="Mangin B."/>
            <person name="Burke J.M."/>
            <person name="Salse J."/>
            <person name="Munos S."/>
            <person name="Vincourt P."/>
            <person name="Rieseberg L.H."/>
            <person name="Langlade N.B."/>
        </authorList>
    </citation>
    <scope>NUCLEOTIDE SEQUENCE</scope>
    <source>
        <tissue evidence="3">Leaves</tissue>
    </source>
</reference>
<dbReference type="Gramene" id="mRNA:HanXRQr2_Chr17g0822441">
    <property type="protein sequence ID" value="CDS:HanXRQr2_Chr17g0822441.1"/>
    <property type="gene ID" value="HanXRQr2_Chr17g0822441"/>
</dbReference>
<proteinExistence type="predicted"/>
<keyword evidence="4" id="KW-1185">Reference proteome</keyword>
<comment type="caution">
    <text evidence="3">The sequence shown here is derived from an EMBL/GenBank/DDBJ whole genome shotgun (WGS) entry which is preliminary data.</text>
</comment>
<dbReference type="Proteomes" id="UP000215914">
    <property type="component" value="Unassembled WGS sequence"/>
</dbReference>
<dbReference type="OrthoDB" id="642536at2759"/>
<sequence length="213" mass="24874">MTTWSDLLPEILNRIAGKLEFYEDYINFLCVCTSWKSFATTTTKNLIQHLPFRLPMLMLAESDKDEDNNNEQHEQHRRFFLLSNGGTIRKLPLLEVHWQRCISTHGWLITTGEQEFYAKLVNPVSRTQLELPELYMFDELYTDQDEWMYYGSCMRKAVFTSPNPLSSDPSFRVIIIWGETIGFCRPGDVSWTHTAGKDACLILRIIECENDSM</sequence>
<dbReference type="InterPro" id="IPR001810">
    <property type="entry name" value="F-box_dom"/>
</dbReference>
<evidence type="ECO:0000259" key="1">
    <source>
        <dbReference type="Pfam" id="PF00646"/>
    </source>
</evidence>
<reference evidence="3" key="2">
    <citation type="submission" date="2020-06" db="EMBL/GenBank/DDBJ databases">
        <title>Helianthus annuus Genome sequencing and assembly Release 2.</title>
        <authorList>
            <person name="Gouzy J."/>
            <person name="Langlade N."/>
            <person name="Munos S."/>
        </authorList>
    </citation>
    <scope>NUCLEOTIDE SEQUENCE</scope>
    <source>
        <tissue evidence="3">Leaves</tissue>
    </source>
</reference>
<dbReference type="PANTHER" id="PTHR44259:SF114">
    <property type="entry name" value="OS06G0707300 PROTEIN"/>
    <property type="match status" value="1"/>
</dbReference>
<feature type="domain" description="F-box" evidence="1">
    <location>
        <begin position="4"/>
        <end position="40"/>
    </location>
</feature>
<evidence type="ECO:0000259" key="2">
    <source>
        <dbReference type="Pfam" id="PF03478"/>
    </source>
</evidence>